<evidence type="ECO:0000256" key="2">
    <source>
        <dbReference type="SAM" id="MobiDB-lite"/>
    </source>
</evidence>
<keyword evidence="1" id="KW-0496">Mitochondrion</keyword>
<keyword evidence="1" id="KW-1133">Transmembrane helix</keyword>
<keyword evidence="1" id="KW-0813">Transport</keyword>
<dbReference type="SUPFAM" id="SSF56784">
    <property type="entry name" value="HAD-like"/>
    <property type="match status" value="1"/>
</dbReference>
<dbReference type="PROSITE" id="PS50969">
    <property type="entry name" value="FCP1"/>
    <property type="match status" value="1"/>
</dbReference>
<dbReference type="SMART" id="SM00577">
    <property type="entry name" value="CPDc"/>
    <property type="match status" value="1"/>
</dbReference>
<dbReference type="Pfam" id="PF03031">
    <property type="entry name" value="NIF"/>
    <property type="match status" value="1"/>
</dbReference>
<dbReference type="InterPro" id="IPR023214">
    <property type="entry name" value="HAD_sf"/>
</dbReference>
<dbReference type="AlphaFoldDB" id="A0A0V0QEP4"/>
<dbReference type="InParanoid" id="A0A0V0QEP4"/>
<accession>A0A0V0QEP4</accession>
<comment type="subcellular location">
    <subcellularLocation>
        <location evidence="1">Mitochondrion inner membrane</location>
        <topology evidence="1">Single-pass membrane protein</topology>
    </subcellularLocation>
</comment>
<dbReference type="InterPro" id="IPR036412">
    <property type="entry name" value="HAD-like_sf"/>
</dbReference>
<evidence type="ECO:0000259" key="3">
    <source>
        <dbReference type="PROSITE" id="PS50969"/>
    </source>
</evidence>
<dbReference type="PANTHER" id="PTHR12210">
    <property type="entry name" value="DULLARD PROTEIN PHOSPHATASE"/>
    <property type="match status" value="1"/>
</dbReference>
<comment type="function">
    <text evidence="1">Essential component of the TIM23 complex, a complex that mediates the translocation of transit peptide-containing proteins across the mitochondrial inner membrane.</text>
</comment>
<keyword evidence="1" id="KW-0811">Translocation</keyword>
<feature type="region of interest" description="Disordered" evidence="2">
    <location>
        <begin position="90"/>
        <end position="129"/>
    </location>
</feature>
<feature type="transmembrane region" description="Helical" evidence="1">
    <location>
        <begin position="204"/>
        <end position="220"/>
    </location>
</feature>
<evidence type="ECO:0000313" key="5">
    <source>
        <dbReference type="Proteomes" id="UP000054937"/>
    </source>
</evidence>
<dbReference type="InterPro" id="IPR050365">
    <property type="entry name" value="TIM50"/>
</dbReference>
<reference evidence="4 5" key="1">
    <citation type="journal article" date="2015" name="Sci. Rep.">
        <title>Genome of the facultative scuticociliatosis pathogen Pseudocohnilembus persalinus provides insight into its virulence through horizontal gene transfer.</title>
        <authorList>
            <person name="Xiong J."/>
            <person name="Wang G."/>
            <person name="Cheng J."/>
            <person name="Tian M."/>
            <person name="Pan X."/>
            <person name="Warren A."/>
            <person name="Jiang C."/>
            <person name="Yuan D."/>
            <person name="Miao W."/>
        </authorList>
    </citation>
    <scope>NUCLEOTIDE SEQUENCE [LARGE SCALE GENOMIC DNA]</scope>
    <source>
        <strain evidence="4">36N120E</strain>
    </source>
</reference>
<comment type="similarity">
    <text evidence="1">Belongs to the TIM50 family.</text>
</comment>
<keyword evidence="1" id="KW-0812">Transmembrane</keyword>
<keyword evidence="5" id="KW-1185">Reference proteome</keyword>
<name>A0A0V0QEP4_PSEPJ</name>
<dbReference type="Proteomes" id="UP000054937">
    <property type="component" value="Unassembled WGS sequence"/>
</dbReference>
<evidence type="ECO:0000313" key="4">
    <source>
        <dbReference type="EMBL" id="KRX00616.1"/>
    </source>
</evidence>
<gene>
    <name evidence="4" type="ORF">PPERSA_12835</name>
</gene>
<keyword evidence="1" id="KW-0653">Protein transport</keyword>
<dbReference type="CDD" id="cd07521">
    <property type="entry name" value="HAD_FCP1-like"/>
    <property type="match status" value="1"/>
</dbReference>
<proteinExistence type="inferred from homology"/>
<organism evidence="4 5">
    <name type="scientific">Pseudocohnilembus persalinus</name>
    <name type="common">Ciliate</name>
    <dbReference type="NCBI Taxonomy" id="266149"/>
    <lineage>
        <taxon>Eukaryota</taxon>
        <taxon>Sar</taxon>
        <taxon>Alveolata</taxon>
        <taxon>Ciliophora</taxon>
        <taxon>Intramacronucleata</taxon>
        <taxon>Oligohymenophorea</taxon>
        <taxon>Scuticociliatia</taxon>
        <taxon>Philasterida</taxon>
        <taxon>Pseudocohnilembidae</taxon>
        <taxon>Pseudocohnilembus</taxon>
    </lineage>
</organism>
<dbReference type="InterPro" id="IPR004274">
    <property type="entry name" value="FCP1_dom"/>
</dbReference>
<feature type="domain" description="FCP1 homology" evidence="3">
    <location>
        <begin position="293"/>
        <end position="456"/>
    </location>
</feature>
<keyword evidence="1" id="KW-0472">Membrane</keyword>
<keyword evidence="1" id="KW-0809">Transit peptide</keyword>
<dbReference type="GO" id="GO:0015031">
    <property type="term" value="P:protein transport"/>
    <property type="evidence" value="ECO:0007669"/>
    <property type="project" value="UniProtKB-KW"/>
</dbReference>
<comment type="caution">
    <text evidence="4">The sequence shown here is derived from an EMBL/GenBank/DDBJ whole genome shotgun (WGS) entry which is preliminary data.</text>
</comment>
<comment type="subunit">
    <text evidence="1">Component of the TIM23 complex.</text>
</comment>
<protein>
    <recommendedName>
        <fullName evidence="1">Mitochondrial import inner membrane translocase subunit TIM50</fullName>
    </recommendedName>
</protein>
<sequence length="468" mass="55208">MMNENLTSHSKQSTQEEDINQKINNNIDDEEIYKIESIFIEQVKGTIIQSDIYGQINSNHKKKQQSQQLQRPATPVKQQECINNRTQTNQNYQLQQSSSNSSNASKKNISSRTYPVNSGNKQKKKRPLKLFTLEKDQLNKIYENQKYFENYEKNGNDLIDQKENNNNQKIQKNVGSQILSQKQKLGQQQEGEFLGQQGLNFRGIMLRIMFLPLFLTYLFLKSQKGIFKRITNFLPVRNMFQPQEIGKKLLRSIFFLLFLRKYRNNIRKKSGQFNNQQVINKEEQKQQIKVNQKHNKKLELVLDLDETLIYTTKKKMFDDQHKILVKKGDLQQVLYVKERPFLYKFLIQLSKSYHISVYSASFKEYAQEIIKIINQKANSEIIKELYCRDSCTFQEEGIKLSKSLKKINKKSENTIFIDNLLDNLANDSDNSFLIDTYKGESEDNCLFTYMHMLEGIQMQFDSQKNNLH</sequence>
<feature type="compositionally biased region" description="Low complexity" evidence="2">
    <location>
        <begin position="90"/>
        <end position="112"/>
    </location>
</feature>
<evidence type="ECO:0000256" key="1">
    <source>
        <dbReference type="RuleBase" id="RU365079"/>
    </source>
</evidence>
<dbReference type="Gene3D" id="3.40.50.1000">
    <property type="entry name" value="HAD superfamily/HAD-like"/>
    <property type="match status" value="1"/>
</dbReference>
<dbReference type="GO" id="GO:0005744">
    <property type="term" value="C:TIM23 mitochondrial import inner membrane translocase complex"/>
    <property type="evidence" value="ECO:0007669"/>
    <property type="project" value="UniProtKB-UniRule"/>
</dbReference>
<feature type="region of interest" description="Disordered" evidence="2">
    <location>
        <begin position="58"/>
        <end position="77"/>
    </location>
</feature>
<dbReference type="OrthoDB" id="10249888at2759"/>
<dbReference type="EMBL" id="LDAU01000184">
    <property type="protein sequence ID" value="KRX00616.1"/>
    <property type="molecule type" value="Genomic_DNA"/>
</dbReference>